<accession>A0A2I1I780</accession>
<protein>
    <recommendedName>
        <fullName evidence="3">DUF5047 domain-containing protein</fullName>
    </recommendedName>
</protein>
<comment type="caution">
    <text evidence="1">The sequence shown here is derived from an EMBL/GenBank/DDBJ whole genome shotgun (WGS) entry which is preliminary data.</text>
</comment>
<dbReference type="OrthoDB" id="3252387at2"/>
<dbReference type="AlphaFoldDB" id="A0A2I1I780"/>
<proteinExistence type="predicted"/>
<sequence>MRSGPDVVHLRFAGVGVRVNSVRGRETLTTDLPVWDVKLEVQSSRIVPGRLTLKAPLEFLPESAVSPLNNYGQRLQVFSIIEDSSGVRWETDLGFWLITSWDEDEDAVSVTALDLMQTLEEDPFAWGSSPASGARVSTELQRLAGALPVVLDAGTFDAPVSPLSQWGTSRTEAIRDLCTAKGLEYAVKADGCLHVWEKRDGRKPVAAYAGDDLLVGFSRESTPRRANRWIVTGTGDGDAKLSATATNVVYPFEPENYGWVTDHREFSAATSPGALGKAAKTYMGEALNPVRTRSFEIICDPRLEVGDVISVHTGASDVTVGRVVALSIPLSEVGSRMRVDVEELQW</sequence>
<evidence type="ECO:0008006" key="3">
    <source>
        <dbReference type="Google" id="ProtNLM"/>
    </source>
</evidence>
<organism evidence="1 2">
    <name type="scientific">Schaalia turicensis</name>
    <dbReference type="NCBI Taxonomy" id="131111"/>
    <lineage>
        <taxon>Bacteria</taxon>
        <taxon>Bacillati</taxon>
        <taxon>Actinomycetota</taxon>
        <taxon>Actinomycetes</taxon>
        <taxon>Actinomycetales</taxon>
        <taxon>Actinomycetaceae</taxon>
        <taxon>Schaalia</taxon>
    </lineage>
</organism>
<reference evidence="1 2" key="1">
    <citation type="submission" date="2017-12" db="EMBL/GenBank/DDBJ databases">
        <title>Phylogenetic diversity of female urinary microbiome.</title>
        <authorList>
            <person name="Thomas-White K."/>
            <person name="Wolfe A.J."/>
        </authorList>
    </citation>
    <scope>NUCLEOTIDE SEQUENCE [LARGE SCALE GENOMIC DNA]</scope>
    <source>
        <strain evidence="1 2">UMB0250</strain>
    </source>
</reference>
<gene>
    <name evidence="1" type="ORF">CYJ25_01740</name>
</gene>
<evidence type="ECO:0000313" key="2">
    <source>
        <dbReference type="Proteomes" id="UP000234545"/>
    </source>
</evidence>
<evidence type="ECO:0000313" key="1">
    <source>
        <dbReference type="EMBL" id="PKY66988.1"/>
    </source>
</evidence>
<name>A0A2I1I780_9ACTO</name>
<dbReference type="EMBL" id="PKKJ01000001">
    <property type="protein sequence ID" value="PKY66988.1"/>
    <property type="molecule type" value="Genomic_DNA"/>
</dbReference>
<dbReference type="Proteomes" id="UP000234545">
    <property type="component" value="Unassembled WGS sequence"/>
</dbReference>
<dbReference type="RefSeq" id="WP_101627485.1">
    <property type="nucleotide sequence ID" value="NZ_PKKJ01000001.1"/>
</dbReference>